<gene>
    <name evidence="1" type="ORF">OC846_000757</name>
</gene>
<dbReference type="EMBL" id="JAPDMZ010000008">
    <property type="protein sequence ID" value="KAK0557110.1"/>
    <property type="molecule type" value="Genomic_DNA"/>
</dbReference>
<name>A0AAN6JUH2_9BASI</name>
<reference evidence="1" key="1">
    <citation type="journal article" date="2023" name="PhytoFront">
        <title>Draft Genome Resources of Seven Strains of Tilletia horrida, Causal Agent of Kernel Smut of Rice.</title>
        <authorList>
            <person name="Khanal S."/>
            <person name="Antony Babu S."/>
            <person name="Zhou X.G."/>
        </authorList>
    </citation>
    <scope>NUCLEOTIDE SEQUENCE</scope>
    <source>
        <strain evidence="1">TX6</strain>
    </source>
</reference>
<accession>A0AAN6JUH2</accession>
<evidence type="ECO:0000313" key="1">
    <source>
        <dbReference type="EMBL" id="KAK0557110.1"/>
    </source>
</evidence>
<evidence type="ECO:0000313" key="2">
    <source>
        <dbReference type="Proteomes" id="UP001176517"/>
    </source>
</evidence>
<dbReference type="Proteomes" id="UP001176517">
    <property type="component" value="Unassembled WGS sequence"/>
</dbReference>
<proteinExistence type="predicted"/>
<dbReference type="AlphaFoldDB" id="A0AAN6JUH2"/>
<keyword evidence="2" id="KW-1185">Reference proteome</keyword>
<sequence length="237" mass="26297">MNGVVVDKVVDVARGRGRGQGQDRPTSRAIRQALGTFADLARQSDGDLISMFQDYDYAQLKQLERLDDRFWRILQDPLLDATLFREYYTPGRLPKLDEKIQRSVAVGTEGAAFVDVDAAEDLWIKWHPEVRPSPNGCCGGISSRHSLCAFKWQESYDELACQPALPKIMLCCGGTMIPVTNPTGVTVGQIVESKRLAVNINGDLLAYNGALPLPCFVRRQQGSFLTCYPPVLCMSLE</sequence>
<protein>
    <submittedName>
        <fullName evidence="1">Uncharacterized protein</fullName>
    </submittedName>
</protein>
<comment type="caution">
    <text evidence="1">The sequence shown here is derived from an EMBL/GenBank/DDBJ whole genome shotgun (WGS) entry which is preliminary data.</text>
</comment>
<organism evidence="1 2">
    <name type="scientific">Tilletia horrida</name>
    <dbReference type="NCBI Taxonomy" id="155126"/>
    <lineage>
        <taxon>Eukaryota</taxon>
        <taxon>Fungi</taxon>
        <taxon>Dikarya</taxon>
        <taxon>Basidiomycota</taxon>
        <taxon>Ustilaginomycotina</taxon>
        <taxon>Exobasidiomycetes</taxon>
        <taxon>Tilletiales</taxon>
        <taxon>Tilletiaceae</taxon>
        <taxon>Tilletia</taxon>
    </lineage>
</organism>